<reference evidence="2 3" key="1">
    <citation type="submission" date="2019-01" db="EMBL/GenBank/DDBJ databases">
        <title>Sinorhodobacter populi sp. nov. isolated from the symptomatic bark tissue of Populus euramericana canker.</title>
        <authorList>
            <person name="Xu G."/>
        </authorList>
    </citation>
    <scope>NUCLEOTIDE SEQUENCE [LARGE SCALE GENOMIC DNA]</scope>
    <source>
        <strain evidence="2 3">07D10-4-3</strain>
    </source>
</reference>
<evidence type="ECO:0000256" key="1">
    <source>
        <dbReference type="SAM" id="SignalP"/>
    </source>
</evidence>
<protein>
    <recommendedName>
        <fullName evidence="4">TIGR03016 family PEP-CTERM system-associated outer membrane protein</fullName>
    </recommendedName>
</protein>
<evidence type="ECO:0008006" key="4">
    <source>
        <dbReference type="Google" id="ProtNLM"/>
    </source>
</evidence>
<dbReference type="Proteomes" id="UP000284451">
    <property type="component" value="Unassembled WGS sequence"/>
</dbReference>
<reference evidence="2 3" key="2">
    <citation type="submission" date="2019-01" db="EMBL/GenBank/DDBJ databases">
        <authorList>
            <person name="Li Y."/>
        </authorList>
    </citation>
    <scope>NUCLEOTIDE SEQUENCE [LARGE SCALE GENOMIC DNA]</scope>
    <source>
        <strain evidence="2 3">07D10-4-3</strain>
    </source>
</reference>
<dbReference type="AlphaFoldDB" id="A0A443KAN5"/>
<proteinExistence type="predicted"/>
<gene>
    <name evidence="2" type="ORF">D2T29_13655</name>
</gene>
<comment type="caution">
    <text evidence="2">The sequence shown here is derived from an EMBL/GenBank/DDBJ whole genome shotgun (WGS) entry which is preliminary data.</text>
</comment>
<feature type="chain" id="PRO_5019461252" description="TIGR03016 family PEP-CTERM system-associated outer membrane protein" evidence="1">
    <location>
        <begin position="28"/>
        <end position="454"/>
    </location>
</feature>
<dbReference type="EMBL" id="SAUY01000018">
    <property type="protein sequence ID" value="RWR29828.1"/>
    <property type="molecule type" value="Genomic_DNA"/>
</dbReference>
<accession>A0A443KAN5</accession>
<organism evidence="2 3">
    <name type="scientific">Paenirhodobacter populi</name>
    <dbReference type="NCBI Taxonomy" id="2306993"/>
    <lineage>
        <taxon>Bacteria</taxon>
        <taxon>Pseudomonadati</taxon>
        <taxon>Pseudomonadota</taxon>
        <taxon>Alphaproteobacteria</taxon>
        <taxon>Rhodobacterales</taxon>
        <taxon>Rhodobacter group</taxon>
        <taxon>Paenirhodobacter</taxon>
    </lineage>
</organism>
<dbReference type="RefSeq" id="WP_128232884.1">
    <property type="nucleotide sequence ID" value="NZ_SAUY01000018.1"/>
</dbReference>
<name>A0A443KAN5_9RHOB</name>
<feature type="signal peptide" evidence="1">
    <location>
        <begin position="1"/>
        <end position="27"/>
    </location>
</feature>
<sequence length="454" mass="49728">MSPPRPGHVGGALCGLLAVSVCTPLWAQEASEGGTRSTITTSIGVEAGRNLDLDPGMKDSSARLYGTLGYAYEMRTRQTLLSFDAEIQPQTDDDSSDGLYPNASLKWVHEASRTRFNFSADYTEAKVTDQSIGFDPDTGQIIDYDESGTRIRRHVSAGVEGGLDMPLGYSLQFNRSELDYRDTPANSSNAPNTSTGVQAMLRANVSSMTQLNLELAHQLYKSEGSSLRQRTTDMATLGVQQRFDALTMFSLSLGSSRIETERRNRPDETSDGLVVKFGLQREDPLGLYRLDINQLQTENGGRRYFTLGRDRETAVGTFSGTLGVTKADEGSTDWIGTLSYETELPRDSLKVSMVRSLSTDDDGDDVVVTRITGGVAHKLSDVNRLNFGLTASSTEYPDRDKQRLDATVSYAHTLTQTVSLEAGVKLGLAKSSYEEDADSQSLFLTLSRKFDFLQ</sequence>
<evidence type="ECO:0000313" key="2">
    <source>
        <dbReference type="EMBL" id="RWR29828.1"/>
    </source>
</evidence>
<keyword evidence="1" id="KW-0732">Signal</keyword>
<evidence type="ECO:0000313" key="3">
    <source>
        <dbReference type="Proteomes" id="UP000284451"/>
    </source>
</evidence>